<feature type="region of interest" description="Disordered" evidence="1">
    <location>
        <begin position="14"/>
        <end position="33"/>
    </location>
</feature>
<sequence length="150" mass="17126">MAKKRFTDDLSGLFEDNYLTGTDTATQEDEEAVEVSVPVRTKKAQKKISSKNFTQNLDVFLSDDQRRAAAGGTTANRQTPRRRTGLDYLIRSTVQDEDRAAPTEPAKPDTKRVTLIFNKEHLVTLKEQAKERKMYLKDVVQEMVAQYLEK</sequence>
<dbReference type="GO" id="GO:0006355">
    <property type="term" value="P:regulation of DNA-templated transcription"/>
    <property type="evidence" value="ECO:0007669"/>
    <property type="project" value="InterPro"/>
</dbReference>
<dbReference type="RefSeq" id="WP_136459883.1">
    <property type="nucleotide sequence ID" value="NZ_SRSF01000006.1"/>
</dbReference>
<evidence type="ECO:0000313" key="2">
    <source>
        <dbReference type="EMBL" id="THH37690.1"/>
    </source>
</evidence>
<name>A0A4S4NN80_9BACT</name>
<dbReference type="AlphaFoldDB" id="A0A4S4NN80"/>
<evidence type="ECO:0000256" key="1">
    <source>
        <dbReference type="SAM" id="MobiDB-lite"/>
    </source>
</evidence>
<proteinExistence type="predicted"/>
<dbReference type="Proteomes" id="UP000308528">
    <property type="component" value="Unassembled WGS sequence"/>
</dbReference>
<evidence type="ECO:0000313" key="3">
    <source>
        <dbReference type="Proteomes" id="UP000308528"/>
    </source>
</evidence>
<keyword evidence="3" id="KW-1185">Reference proteome</keyword>
<dbReference type="InterPro" id="IPR010985">
    <property type="entry name" value="Ribbon_hlx_hlx"/>
</dbReference>
<comment type="caution">
    <text evidence="2">The sequence shown here is derived from an EMBL/GenBank/DDBJ whole genome shotgun (WGS) entry which is preliminary data.</text>
</comment>
<gene>
    <name evidence="2" type="ORF">E4021_13425</name>
</gene>
<organism evidence="2 3">
    <name type="scientific">Neolewinella litorea</name>
    <dbReference type="NCBI Taxonomy" id="2562452"/>
    <lineage>
        <taxon>Bacteria</taxon>
        <taxon>Pseudomonadati</taxon>
        <taxon>Bacteroidota</taxon>
        <taxon>Saprospiria</taxon>
        <taxon>Saprospirales</taxon>
        <taxon>Lewinellaceae</taxon>
        <taxon>Neolewinella</taxon>
    </lineage>
</organism>
<accession>A0A4S4NN80</accession>
<dbReference type="SUPFAM" id="SSF47598">
    <property type="entry name" value="Ribbon-helix-helix"/>
    <property type="match status" value="1"/>
</dbReference>
<protein>
    <submittedName>
        <fullName evidence="2">Uncharacterized protein</fullName>
    </submittedName>
</protein>
<dbReference type="OrthoDB" id="1494946at2"/>
<dbReference type="EMBL" id="SRSF01000006">
    <property type="protein sequence ID" value="THH37690.1"/>
    <property type="molecule type" value="Genomic_DNA"/>
</dbReference>
<reference evidence="2 3" key="1">
    <citation type="submission" date="2019-04" db="EMBL/GenBank/DDBJ databases">
        <title>Lewinella litorea sp. nov., isolated from a marine sand.</title>
        <authorList>
            <person name="Yoon J.-H."/>
        </authorList>
    </citation>
    <scope>NUCLEOTIDE SEQUENCE [LARGE SCALE GENOMIC DNA]</scope>
    <source>
        <strain evidence="2 3">HSMS-39</strain>
    </source>
</reference>